<feature type="chain" id="PRO_5009920841" description="DUF1585 domain-containing protein" evidence="1">
    <location>
        <begin position="29"/>
        <end position="412"/>
    </location>
</feature>
<organism evidence="2 3">
    <name type="scientific">Marinobacter antarcticus</name>
    <dbReference type="NCBI Taxonomy" id="564117"/>
    <lineage>
        <taxon>Bacteria</taxon>
        <taxon>Pseudomonadati</taxon>
        <taxon>Pseudomonadota</taxon>
        <taxon>Gammaproteobacteria</taxon>
        <taxon>Pseudomonadales</taxon>
        <taxon>Marinobacteraceae</taxon>
        <taxon>Marinobacter</taxon>
    </lineage>
</organism>
<evidence type="ECO:0000256" key="1">
    <source>
        <dbReference type="SAM" id="SignalP"/>
    </source>
</evidence>
<gene>
    <name evidence="2" type="ORF">SAMN05216369_1978</name>
</gene>
<dbReference type="EMBL" id="FRAQ01000001">
    <property type="protein sequence ID" value="SHK42367.1"/>
    <property type="molecule type" value="Genomic_DNA"/>
</dbReference>
<protein>
    <recommendedName>
        <fullName evidence="4">DUF1585 domain-containing protein</fullName>
    </recommendedName>
</protein>
<evidence type="ECO:0000313" key="2">
    <source>
        <dbReference type="EMBL" id="SHK42367.1"/>
    </source>
</evidence>
<dbReference type="Proteomes" id="UP000184497">
    <property type="component" value="Unassembled WGS sequence"/>
</dbReference>
<evidence type="ECO:0008006" key="4">
    <source>
        <dbReference type="Google" id="ProtNLM"/>
    </source>
</evidence>
<proteinExistence type="predicted"/>
<keyword evidence="1" id="KW-0732">Signal</keyword>
<dbReference type="AlphaFoldDB" id="A0A1M6SCU7"/>
<reference evidence="3" key="1">
    <citation type="submission" date="2016-11" db="EMBL/GenBank/DDBJ databases">
        <authorList>
            <person name="Varghese N."/>
            <person name="Submissions S."/>
        </authorList>
    </citation>
    <scope>NUCLEOTIDE SEQUENCE [LARGE SCALE GENOMIC DNA]</scope>
    <source>
        <strain evidence="3">CGMCC 1.10835</strain>
    </source>
</reference>
<accession>A0A1M6SCU7</accession>
<name>A0A1M6SCU7_9GAMM</name>
<sequence length="412" mass="45504">MKAPERMRPSAFKACSMSLLILLTVAYAGNASAGAREQAKRIHDRIAGVPPSAAVLDDMEQDISAGNDLDAAFTAMEDPAFYNVTLKNFAAPWTNEAMTPFVPLNDYTATVIGLVRDDADFRRVLYDDVLYIGLWNNLPPYSNTGNAHYEKIDELGYDLSDKQNFQGVSQAAYSGLPSSATAGVITSRASARAFFSAGTNRAMFRFTLINHMCSDLEQVADTSLPPDRIRQDVSRSPGGDSRVFLNNCVGCHTGMDPMTQAFAYYDYEYNPDSDPDGALGRLVYNTVNDPDTQSRVQGKYLINSSTFESGYVTPDDQWDNYWREGVNRRLGWNWSDNSPGYGNGAKTLGKELAFSKTFAECQVKKVFKNVCLRPPSDSDDYAKVDAMVSSFRSQNFNLKQVFAESAVYCAGE</sequence>
<feature type="signal peptide" evidence="1">
    <location>
        <begin position="1"/>
        <end position="28"/>
    </location>
</feature>
<evidence type="ECO:0000313" key="3">
    <source>
        <dbReference type="Proteomes" id="UP000184497"/>
    </source>
</evidence>
<dbReference type="STRING" id="564117.SAMN05216369_1978"/>
<keyword evidence="3" id="KW-1185">Reference proteome</keyword>